<proteinExistence type="predicted"/>
<accession>A0ABU2TVY4</accession>
<evidence type="ECO:0008006" key="3">
    <source>
        <dbReference type="Google" id="ProtNLM"/>
    </source>
</evidence>
<reference evidence="2" key="1">
    <citation type="submission" date="2023-07" db="EMBL/GenBank/DDBJ databases">
        <title>30 novel species of actinomycetes from the DSMZ collection.</title>
        <authorList>
            <person name="Nouioui I."/>
        </authorList>
    </citation>
    <scope>NUCLEOTIDE SEQUENCE [LARGE SCALE GENOMIC DNA]</scope>
    <source>
        <strain evidence="2">DSM 41699</strain>
    </source>
</reference>
<protein>
    <recommendedName>
        <fullName evidence="3">DNA primase/polymerase bifunctional N-terminal domain-containing protein</fullName>
    </recommendedName>
</protein>
<comment type="caution">
    <text evidence="1">The sequence shown here is derived from an EMBL/GenBank/DDBJ whole genome shotgun (WGS) entry which is preliminary data.</text>
</comment>
<gene>
    <name evidence="1" type="ORF">RM764_19295</name>
</gene>
<dbReference type="Proteomes" id="UP001183809">
    <property type="component" value="Unassembled WGS sequence"/>
</dbReference>
<evidence type="ECO:0000313" key="2">
    <source>
        <dbReference type="Proteomes" id="UP001183809"/>
    </source>
</evidence>
<keyword evidence="2" id="KW-1185">Reference proteome</keyword>
<sequence length="156" mass="17193">MAGTEWSQQGIALLTAGIVWDVVRVPYAPLGADLERDVEPEQLRRRLQELHVPGPVFCDPHRPYLYVLVPPGTDREWPRALAAAGVECLGSTRPYIHHVGVPRLDLVSPPGPYWLTLPDGTGRLTDPQHLFQVIRAGVAEAAKQQDAPERASQVIV</sequence>
<dbReference type="EMBL" id="JAVREY010000021">
    <property type="protein sequence ID" value="MDT0465127.1"/>
    <property type="molecule type" value="Genomic_DNA"/>
</dbReference>
<organism evidence="1 2">
    <name type="scientific">Streptomyces gibsoniae</name>
    <dbReference type="NCBI Taxonomy" id="3075529"/>
    <lineage>
        <taxon>Bacteria</taxon>
        <taxon>Bacillati</taxon>
        <taxon>Actinomycetota</taxon>
        <taxon>Actinomycetes</taxon>
        <taxon>Kitasatosporales</taxon>
        <taxon>Streptomycetaceae</taxon>
        <taxon>Streptomyces</taxon>
    </lineage>
</organism>
<dbReference type="RefSeq" id="WP_311696620.1">
    <property type="nucleotide sequence ID" value="NZ_JAVREY010000021.1"/>
</dbReference>
<evidence type="ECO:0000313" key="1">
    <source>
        <dbReference type="EMBL" id="MDT0465127.1"/>
    </source>
</evidence>
<name>A0ABU2TVY4_9ACTN</name>